<dbReference type="PANTHER" id="PTHR11071:SF561">
    <property type="entry name" value="PEPTIDYL-PROLYL CIS-TRANS ISOMERASE D-RELATED"/>
    <property type="match status" value="1"/>
</dbReference>
<proteinExistence type="inferred from homology"/>
<protein>
    <recommendedName>
        <fullName evidence="3">PPIase cyclophilin-type domain-containing protein</fullName>
    </recommendedName>
</protein>
<dbReference type="GO" id="GO:0005737">
    <property type="term" value="C:cytoplasm"/>
    <property type="evidence" value="ECO:0007669"/>
    <property type="project" value="TreeGrafter"/>
</dbReference>
<feature type="region of interest" description="Disordered" evidence="2">
    <location>
        <begin position="90"/>
        <end position="111"/>
    </location>
</feature>
<dbReference type="InterPro" id="IPR029000">
    <property type="entry name" value="Cyclophilin-like_dom_sf"/>
</dbReference>
<dbReference type="Proteomes" id="UP001281410">
    <property type="component" value="Unassembled WGS sequence"/>
</dbReference>
<sequence length="111" mass="12315">MQVRVLPDDQGIGRNEKPLHYKGTIFHRVNPRSLSIGRDLTEGNRLGGESIYSGSFADENFVNKHTVQESSIWPIPAQTPTTPNFSFVMQRPSGSMGPTLSSVRPSRDLMS</sequence>
<dbReference type="AlphaFoldDB" id="A0AAE0DVM1"/>
<dbReference type="Gene3D" id="2.40.100.10">
    <property type="entry name" value="Cyclophilin-like"/>
    <property type="match status" value="1"/>
</dbReference>
<dbReference type="PANTHER" id="PTHR11071">
    <property type="entry name" value="PEPTIDYL-PROLYL CIS-TRANS ISOMERASE"/>
    <property type="match status" value="1"/>
</dbReference>
<organism evidence="4 5">
    <name type="scientific">Dipteronia sinensis</name>
    <dbReference type="NCBI Taxonomy" id="43782"/>
    <lineage>
        <taxon>Eukaryota</taxon>
        <taxon>Viridiplantae</taxon>
        <taxon>Streptophyta</taxon>
        <taxon>Embryophyta</taxon>
        <taxon>Tracheophyta</taxon>
        <taxon>Spermatophyta</taxon>
        <taxon>Magnoliopsida</taxon>
        <taxon>eudicotyledons</taxon>
        <taxon>Gunneridae</taxon>
        <taxon>Pentapetalae</taxon>
        <taxon>rosids</taxon>
        <taxon>malvids</taxon>
        <taxon>Sapindales</taxon>
        <taxon>Sapindaceae</taxon>
        <taxon>Hippocastanoideae</taxon>
        <taxon>Acereae</taxon>
        <taxon>Dipteronia</taxon>
    </lineage>
</organism>
<keyword evidence="5" id="KW-1185">Reference proteome</keyword>
<feature type="domain" description="PPIase cyclophilin-type" evidence="3">
    <location>
        <begin position="1"/>
        <end position="66"/>
    </location>
</feature>
<name>A0AAE0DVM1_9ROSI</name>
<evidence type="ECO:0000256" key="2">
    <source>
        <dbReference type="SAM" id="MobiDB-lite"/>
    </source>
</evidence>
<dbReference type="SUPFAM" id="SSF50891">
    <property type="entry name" value="Cyclophilin-like"/>
    <property type="match status" value="1"/>
</dbReference>
<dbReference type="PROSITE" id="PS50072">
    <property type="entry name" value="CSA_PPIASE_2"/>
    <property type="match status" value="1"/>
</dbReference>
<comment type="caution">
    <text evidence="4">The sequence shown here is derived from an EMBL/GenBank/DDBJ whole genome shotgun (WGS) entry which is preliminary data.</text>
</comment>
<reference evidence="4" key="1">
    <citation type="journal article" date="2023" name="Plant J.">
        <title>Genome sequences and population genomics provide insights into the demographic history, inbreeding, and mutation load of two 'living fossil' tree species of Dipteronia.</title>
        <authorList>
            <person name="Feng Y."/>
            <person name="Comes H.P."/>
            <person name="Chen J."/>
            <person name="Zhu S."/>
            <person name="Lu R."/>
            <person name="Zhang X."/>
            <person name="Li P."/>
            <person name="Qiu J."/>
            <person name="Olsen K.M."/>
            <person name="Qiu Y."/>
        </authorList>
    </citation>
    <scope>NUCLEOTIDE SEQUENCE</scope>
    <source>
        <strain evidence="4">NBL</strain>
    </source>
</reference>
<dbReference type="InterPro" id="IPR002130">
    <property type="entry name" value="Cyclophilin-type_PPIase_dom"/>
</dbReference>
<accession>A0AAE0DVM1</accession>
<evidence type="ECO:0000313" key="4">
    <source>
        <dbReference type="EMBL" id="KAK3188952.1"/>
    </source>
</evidence>
<comment type="similarity">
    <text evidence="1">Belongs to the cyclophilin-type PPIase family.</text>
</comment>
<dbReference type="GO" id="GO:0006457">
    <property type="term" value="P:protein folding"/>
    <property type="evidence" value="ECO:0007669"/>
    <property type="project" value="TreeGrafter"/>
</dbReference>
<dbReference type="GO" id="GO:0016018">
    <property type="term" value="F:cyclosporin A binding"/>
    <property type="evidence" value="ECO:0007669"/>
    <property type="project" value="TreeGrafter"/>
</dbReference>
<gene>
    <name evidence="4" type="ORF">Dsin_028513</name>
</gene>
<feature type="compositionally biased region" description="Polar residues" evidence="2">
    <location>
        <begin position="90"/>
        <end position="104"/>
    </location>
</feature>
<evidence type="ECO:0000256" key="1">
    <source>
        <dbReference type="ARBA" id="ARBA00007365"/>
    </source>
</evidence>
<evidence type="ECO:0000259" key="3">
    <source>
        <dbReference type="PROSITE" id="PS50072"/>
    </source>
</evidence>
<evidence type="ECO:0000313" key="5">
    <source>
        <dbReference type="Proteomes" id="UP001281410"/>
    </source>
</evidence>
<dbReference type="GO" id="GO:0003755">
    <property type="term" value="F:peptidyl-prolyl cis-trans isomerase activity"/>
    <property type="evidence" value="ECO:0007669"/>
    <property type="project" value="InterPro"/>
</dbReference>
<dbReference type="EMBL" id="JANJYJ010000009">
    <property type="protein sequence ID" value="KAK3188952.1"/>
    <property type="molecule type" value="Genomic_DNA"/>
</dbReference>